<dbReference type="EMBL" id="JABBZM010000091">
    <property type="protein sequence ID" value="NMV42209.1"/>
    <property type="molecule type" value="Genomic_DNA"/>
</dbReference>
<protein>
    <submittedName>
        <fullName evidence="1">Serine dehydratase subunit alpha family protein</fullName>
    </submittedName>
</protein>
<dbReference type="Proteomes" id="UP000575469">
    <property type="component" value="Unassembled WGS sequence"/>
</dbReference>
<gene>
    <name evidence="1" type="ORF">HGR00_30385</name>
</gene>
<evidence type="ECO:0000313" key="2">
    <source>
        <dbReference type="Proteomes" id="UP000575469"/>
    </source>
</evidence>
<sequence length="24" mass="2849">MFDSTLNPLWQRYILAVQEEVKPA</sequence>
<reference evidence="1 2" key="1">
    <citation type="submission" date="2020-04" db="EMBL/GenBank/DDBJ databases">
        <title>Ralstonia insidiosa genome sequencing and assembly.</title>
        <authorList>
            <person name="Martins R.C.R."/>
            <person name="Perdigao-Neto L.V."/>
            <person name="Levin A.S.S."/>
            <person name="Costa S.F."/>
        </authorList>
    </citation>
    <scope>NUCLEOTIDE SEQUENCE [LARGE SCALE GENOMIC DNA]</scope>
    <source>
        <strain evidence="1 2">5047</strain>
    </source>
</reference>
<proteinExistence type="predicted"/>
<dbReference type="AlphaFoldDB" id="A0A848P9B0"/>
<accession>A0A848P9B0</accession>
<evidence type="ECO:0000313" key="1">
    <source>
        <dbReference type="EMBL" id="NMV42209.1"/>
    </source>
</evidence>
<feature type="non-terminal residue" evidence="1">
    <location>
        <position position="24"/>
    </location>
</feature>
<organism evidence="1 2">
    <name type="scientific">Ralstonia insidiosa</name>
    <dbReference type="NCBI Taxonomy" id="190721"/>
    <lineage>
        <taxon>Bacteria</taxon>
        <taxon>Pseudomonadati</taxon>
        <taxon>Pseudomonadota</taxon>
        <taxon>Betaproteobacteria</taxon>
        <taxon>Burkholderiales</taxon>
        <taxon>Burkholderiaceae</taxon>
        <taxon>Ralstonia</taxon>
    </lineage>
</organism>
<name>A0A848P9B0_9RALS</name>
<comment type="caution">
    <text evidence="1">The sequence shown here is derived from an EMBL/GenBank/DDBJ whole genome shotgun (WGS) entry which is preliminary data.</text>
</comment>